<dbReference type="OrthoDB" id="9795501at2"/>
<proteinExistence type="predicted"/>
<gene>
    <name evidence="2" type="ORF">B0I28_101879</name>
</gene>
<dbReference type="Proteomes" id="UP000238176">
    <property type="component" value="Unassembled WGS sequence"/>
</dbReference>
<dbReference type="Gene3D" id="3.40.50.720">
    <property type="entry name" value="NAD(P)-binding Rossmann-like Domain"/>
    <property type="match status" value="1"/>
</dbReference>
<keyword evidence="3" id="KW-1185">Reference proteome</keyword>
<comment type="caution">
    <text evidence="2">The sequence shown here is derived from an EMBL/GenBank/DDBJ whole genome shotgun (WGS) entry which is preliminary data.</text>
</comment>
<protein>
    <submittedName>
        <fullName evidence="2">UDP-glucose 4-epimerase</fullName>
    </submittedName>
</protein>
<dbReference type="PANTHER" id="PTHR43245">
    <property type="entry name" value="BIFUNCTIONAL POLYMYXIN RESISTANCE PROTEIN ARNA"/>
    <property type="match status" value="1"/>
</dbReference>
<dbReference type="InterPro" id="IPR050177">
    <property type="entry name" value="Lipid_A_modif_metabolic_enz"/>
</dbReference>
<sequence>MRIAVTGASGRVGGAVAARLVDNGHTVIGLDLVAPRQAVPGVDYLIGDLADLEPSDPRLAEVEAVAHLGALMSWDEADAARLHHANVTATLNLVRALDGGAVRRFVLASTGEVYPENAPQYQPLDEAHPRLPRTWYGLSKVLAEETVAFAARTRGWDAVALRFSHTQHPAELLDPDSFFSGPRFFASRRHRKALAAGDHALAEQLAPYAGDDGTLLVARRSDGAPVRMGILATDDLARGVVLAVEADTTGYEVAGLGPDDSTDLGDFARDLAEAAGLDTVEVTLPPTAPGYVTSNTRARELFGFTPRITRDDMVRLAAEAHRERTAAG</sequence>
<evidence type="ECO:0000259" key="1">
    <source>
        <dbReference type="Pfam" id="PF01370"/>
    </source>
</evidence>
<dbReference type="SUPFAM" id="SSF51735">
    <property type="entry name" value="NAD(P)-binding Rossmann-fold domains"/>
    <property type="match status" value="1"/>
</dbReference>
<evidence type="ECO:0000313" key="2">
    <source>
        <dbReference type="EMBL" id="PRY62545.1"/>
    </source>
</evidence>
<accession>A0A2T0UX84</accession>
<feature type="domain" description="NAD-dependent epimerase/dehydratase" evidence="1">
    <location>
        <begin position="3"/>
        <end position="166"/>
    </location>
</feature>
<dbReference type="EMBL" id="PVTJ01000001">
    <property type="protein sequence ID" value="PRY62545.1"/>
    <property type="molecule type" value="Genomic_DNA"/>
</dbReference>
<dbReference type="Gene3D" id="3.90.25.60">
    <property type="match status" value="1"/>
</dbReference>
<organism evidence="2 3">
    <name type="scientific">Glycomyces artemisiae</name>
    <dbReference type="NCBI Taxonomy" id="1076443"/>
    <lineage>
        <taxon>Bacteria</taxon>
        <taxon>Bacillati</taxon>
        <taxon>Actinomycetota</taxon>
        <taxon>Actinomycetes</taxon>
        <taxon>Glycomycetales</taxon>
        <taxon>Glycomycetaceae</taxon>
        <taxon>Glycomyces</taxon>
    </lineage>
</organism>
<reference evidence="2 3" key="1">
    <citation type="submission" date="2018-03" db="EMBL/GenBank/DDBJ databases">
        <title>Genomic Encyclopedia of Type Strains, Phase III (KMG-III): the genomes of soil and plant-associated and newly described type strains.</title>
        <authorList>
            <person name="Whitman W."/>
        </authorList>
    </citation>
    <scope>NUCLEOTIDE SEQUENCE [LARGE SCALE GENOMIC DNA]</scope>
    <source>
        <strain evidence="2 3">CGMCC 4.7067</strain>
    </source>
</reference>
<dbReference type="Pfam" id="PF01370">
    <property type="entry name" value="Epimerase"/>
    <property type="match status" value="1"/>
</dbReference>
<name>A0A2T0UX84_9ACTN</name>
<dbReference type="AlphaFoldDB" id="A0A2T0UX84"/>
<dbReference type="RefSeq" id="WP_106362550.1">
    <property type="nucleotide sequence ID" value="NZ_PVTJ01000001.1"/>
</dbReference>
<dbReference type="InterPro" id="IPR036291">
    <property type="entry name" value="NAD(P)-bd_dom_sf"/>
</dbReference>
<dbReference type="InterPro" id="IPR001509">
    <property type="entry name" value="Epimerase_deHydtase"/>
</dbReference>
<evidence type="ECO:0000313" key="3">
    <source>
        <dbReference type="Proteomes" id="UP000238176"/>
    </source>
</evidence>